<keyword evidence="2" id="KW-1185">Reference proteome</keyword>
<organism evidence="1 2">
    <name type="scientific">Pistacia atlantica</name>
    <dbReference type="NCBI Taxonomy" id="434234"/>
    <lineage>
        <taxon>Eukaryota</taxon>
        <taxon>Viridiplantae</taxon>
        <taxon>Streptophyta</taxon>
        <taxon>Embryophyta</taxon>
        <taxon>Tracheophyta</taxon>
        <taxon>Spermatophyta</taxon>
        <taxon>Magnoliopsida</taxon>
        <taxon>eudicotyledons</taxon>
        <taxon>Gunneridae</taxon>
        <taxon>Pentapetalae</taxon>
        <taxon>rosids</taxon>
        <taxon>malvids</taxon>
        <taxon>Sapindales</taxon>
        <taxon>Anacardiaceae</taxon>
        <taxon>Pistacia</taxon>
    </lineage>
</organism>
<protein>
    <submittedName>
        <fullName evidence="1">Uncharacterized protein</fullName>
    </submittedName>
</protein>
<name>A0ACC1AX39_9ROSI</name>
<dbReference type="EMBL" id="CM047904">
    <property type="protein sequence ID" value="KAJ0091133.1"/>
    <property type="molecule type" value="Genomic_DNA"/>
</dbReference>
<sequence length="181" mass="20962">MDILKTEAFLRLCATLVFVLAACLDRFDNQTKFIIFFERKITFKDLKALQALAYAAFGAAGYNLLQLSRCIFFISCFHGNLSKRSYRYLAWVCYLLDQVVVYLTFATNSAAIEQSMLVVTGMKEFQWTKWCNKYTRFCFQIGGAIFCCYVACCLMAFTTFVSAFNLFRLYSPKKFLRVKNT</sequence>
<evidence type="ECO:0000313" key="1">
    <source>
        <dbReference type="EMBL" id="KAJ0091133.1"/>
    </source>
</evidence>
<accession>A0ACC1AX39</accession>
<gene>
    <name evidence="1" type="ORF">Patl1_14292</name>
</gene>
<dbReference type="Proteomes" id="UP001164250">
    <property type="component" value="Chromosome 8"/>
</dbReference>
<comment type="caution">
    <text evidence="1">The sequence shown here is derived from an EMBL/GenBank/DDBJ whole genome shotgun (WGS) entry which is preliminary data.</text>
</comment>
<evidence type="ECO:0000313" key="2">
    <source>
        <dbReference type="Proteomes" id="UP001164250"/>
    </source>
</evidence>
<reference evidence="2" key="1">
    <citation type="journal article" date="2023" name="G3 (Bethesda)">
        <title>Genome assembly and association tests identify interacting loci associated with vigor, precocity, and sex in interspecific pistachio rootstocks.</title>
        <authorList>
            <person name="Palmer W."/>
            <person name="Jacygrad E."/>
            <person name="Sagayaradj S."/>
            <person name="Cavanaugh K."/>
            <person name="Han R."/>
            <person name="Bertier L."/>
            <person name="Beede B."/>
            <person name="Kafkas S."/>
            <person name="Golino D."/>
            <person name="Preece J."/>
            <person name="Michelmore R."/>
        </authorList>
    </citation>
    <scope>NUCLEOTIDE SEQUENCE [LARGE SCALE GENOMIC DNA]</scope>
</reference>
<proteinExistence type="predicted"/>